<dbReference type="AlphaFoldDB" id="A0A432MHQ8"/>
<evidence type="ECO:0000256" key="1">
    <source>
        <dbReference type="SAM" id="MobiDB-lite"/>
    </source>
</evidence>
<keyword evidence="4" id="KW-1185">Reference proteome</keyword>
<protein>
    <submittedName>
        <fullName evidence="3">Uncharacterized protein</fullName>
    </submittedName>
</protein>
<name>A0A432MHQ8_9BACT</name>
<proteinExistence type="predicted"/>
<evidence type="ECO:0000256" key="2">
    <source>
        <dbReference type="SAM" id="Phobius"/>
    </source>
</evidence>
<organism evidence="3 4">
    <name type="scientific">Tautonia sociabilis</name>
    <dbReference type="NCBI Taxonomy" id="2080755"/>
    <lineage>
        <taxon>Bacteria</taxon>
        <taxon>Pseudomonadati</taxon>
        <taxon>Planctomycetota</taxon>
        <taxon>Planctomycetia</taxon>
        <taxon>Isosphaerales</taxon>
        <taxon>Isosphaeraceae</taxon>
        <taxon>Tautonia</taxon>
    </lineage>
</organism>
<keyword evidence="2" id="KW-1133">Transmembrane helix</keyword>
<dbReference type="Proteomes" id="UP000280296">
    <property type="component" value="Unassembled WGS sequence"/>
</dbReference>
<reference evidence="3 4" key="2">
    <citation type="submission" date="2019-01" db="EMBL/GenBank/DDBJ databases">
        <title>Tautonia sociabilis, a novel thermotolerant planctomycete of Isosphaeraceae family, isolated from a 4000 m deep subterranean habitat.</title>
        <authorList>
            <person name="Kovaleva O.L."/>
            <person name="Elcheninov A.G."/>
            <person name="Van Heerden E."/>
            <person name="Toshchakov S.V."/>
            <person name="Novikov A."/>
            <person name="Bonch-Osmolovskaya E.A."/>
            <person name="Kublanov I.V."/>
        </authorList>
    </citation>
    <scope>NUCLEOTIDE SEQUENCE [LARGE SCALE GENOMIC DNA]</scope>
    <source>
        <strain evidence="3 4">GM2012</strain>
    </source>
</reference>
<keyword evidence="2" id="KW-0812">Transmembrane</keyword>
<feature type="transmembrane region" description="Helical" evidence="2">
    <location>
        <begin position="72"/>
        <end position="98"/>
    </location>
</feature>
<feature type="transmembrane region" description="Helical" evidence="2">
    <location>
        <begin position="105"/>
        <end position="130"/>
    </location>
</feature>
<feature type="region of interest" description="Disordered" evidence="1">
    <location>
        <begin position="1"/>
        <end position="26"/>
    </location>
</feature>
<evidence type="ECO:0000313" key="4">
    <source>
        <dbReference type="Proteomes" id="UP000280296"/>
    </source>
</evidence>
<keyword evidence="2" id="KW-0472">Membrane</keyword>
<gene>
    <name evidence="3" type="ORF">TsocGM_15925</name>
</gene>
<dbReference type="RefSeq" id="WP_126726457.1">
    <property type="nucleotide sequence ID" value="NZ_RYZH01000031.1"/>
</dbReference>
<evidence type="ECO:0000313" key="3">
    <source>
        <dbReference type="EMBL" id="RUL86459.1"/>
    </source>
</evidence>
<sequence>MDDFDPSEFDTAPGEPAETGAATPVVDSDLAPGPVLRRWERWWVLDNAILLGVTVLTALLDLGRTLGDPEFYGFAIVGAVLANVCFTAGPIAEAYLYWIGIRGRAVGLVLMAVGTLASMLLTFGCVIAYLEPTFGPN</sequence>
<comment type="caution">
    <text evidence="3">The sequence shown here is derived from an EMBL/GenBank/DDBJ whole genome shotgun (WGS) entry which is preliminary data.</text>
</comment>
<dbReference type="EMBL" id="RYZH01000031">
    <property type="protein sequence ID" value="RUL86459.1"/>
    <property type="molecule type" value="Genomic_DNA"/>
</dbReference>
<dbReference type="OrthoDB" id="279298at2"/>
<reference evidence="3 4" key="1">
    <citation type="submission" date="2018-12" db="EMBL/GenBank/DDBJ databases">
        <authorList>
            <person name="Toschakov S.V."/>
        </authorList>
    </citation>
    <scope>NUCLEOTIDE SEQUENCE [LARGE SCALE GENOMIC DNA]</scope>
    <source>
        <strain evidence="3 4">GM2012</strain>
    </source>
</reference>
<accession>A0A432MHQ8</accession>